<proteinExistence type="predicted"/>
<reference evidence="1" key="1">
    <citation type="submission" date="2021-02" db="EMBL/GenBank/DDBJ databases">
        <authorList>
            <person name="Nowell W R."/>
        </authorList>
    </citation>
    <scope>NUCLEOTIDE SEQUENCE</scope>
</reference>
<comment type="caution">
    <text evidence="1">The sequence shown here is derived from an EMBL/GenBank/DDBJ whole genome shotgun (WGS) entry which is preliminary data.</text>
</comment>
<organism evidence="1 2">
    <name type="scientific">Rotaria magnacalcarata</name>
    <dbReference type="NCBI Taxonomy" id="392030"/>
    <lineage>
        <taxon>Eukaryota</taxon>
        <taxon>Metazoa</taxon>
        <taxon>Spiralia</taxon>
        <taxon>Gnathifera</taxon>
        <taxon>Rotifera</taxon>
        <taxon>Eurotatoria</taxon>
        <taxon>Bdelloidea</taxon>
        <taxon>Philodinida</taxon>
        <taxon>Philodinidae</taxon>
        <taxon>Rotaria</taxon>
    </lineage>
</organism>
<evidence type="ECO:0000313" key="1">
    <source>
        <dbReference type="EMBL" id="CAF4189880.1"/>
    </source>
</evidence>
<name>A0A8S2RXF9_9BILA</name>
<gene>
    <name evidence="1" type="ORF">SMN809_LOCUS21413</name>
</gene>
<sequence length="86" mass="9207">MKFSFNLAIASTITVENESVSSTKLPDATTKEPSIPTPITAISNQTTTTTTKENSLSLPSIFTTPTVSLSFNPTPIQLFSTTKENP</sequence>
<dbReference type="Proteomes" id="UP000676336">
    <property type="component" value="Unassembled WGS sequence"/>
</dbReference>
<evidence type="ECO:0000313" key="2">
    <source>
        <dbReference type="Proteomes" id="UP000676336"/>
    </source>
</evidence>
<protein>
    <submittedName>
        <fullName evidence="1">Uncharacterized protein</fullName>
    </submittedName>
</protein>
<dbReference type="AlphaFoldDB" id="A0A8S2RXF9"/>
<feature type="non-terminal residue" evidence="1">
    <location>
        <position position="86"/>
    </location>
</feature>
<accession>A0A8S2RXF9</accession>
<dbReference type="EMBL" id="CAJOBI010016570">
    <property type="protein sequence ID" value="CAF4189880.1"/>
    <property type="molecule type" value="Genomic_DNA"/>
</dbReference>